<sequence>MAATRSQVVRLIEKIPIDHLRPHANFQQNLMQRLDKFSARDVSALEAIASDKFKIDNPLSSKLMRPAFNPNYYEKLMASLRGSQTSSSPFHFITKYFRWK</sequence>
<keyword evidence="2" id="KW-1185">Reference proteome</keyword>
<protein>
    <submittedName>
        <fullName evidence="1">Uncharacterized protein</fullName>
    </submittedName>
</protein>
<dbReference type="OrthoDB" id="2107880at2759"/>
<organism evidence="1 2">
    <name type="scientific">Protomyces lactucae-debilis</name>
    <dbReference type="NCBI Taxonomy" id="2754530"/>
    <lineage>
        <taxon>Eukaryota</taxon>
        <taxon>Fungi</taxon>
        <taxon>Dikarya</taxon>
        <taxon>Ascomycota</taxon>
        <taxon>Taphrinomycotina</taxon>
        <taxon>Taphrinomycetes</taxon>
        <taxon>Taphrinales</taxon>
        <taxon>Protomycetaceae</taxon>
        <taxon>Protomyces</taxon>
    </lineage>
</organism>
<proteinExistence type="predicted"/>
<dbReference type="Proteomes" id="UP000193685">
    <property type="component" value="Unassembled WGS sequence"/>
</dbReference>
<gene>
    <name evidence="1" type="ORF">BCR37DRAFT_394254</name>
</gene>
<dbReference type="GO" id="GO:0043022">
    <property type="term" value="F:ribosome binding"/>
    <property type="evidence" value="ECO:0007669"/>
    <property type="project" value="InterPro"/>
</dbReference>
<comment type="caution">
    <text evidence="1">The sequence shown here is derived from an EMBL/GenBank/DDBJ whole genome shotgun (WGS) entry which is preliminary data.</text>
</comment>
<dbReference type="GO" id="GO:0061671">
    <property type="term" value="C:Cbp3p-Cbp6 complex"/>
    <property type="evidence" value="ECO:0007669"/>
    <property type="project" value="InterPro"/>
</dbReference>
<evidence type="ECO:0000313" key="1">
    <source>
        <dbReference type="EMBL" id="ORY79532.1"/>
    </source>
</evidence>
<dbReference type="AlphaFoldDB" id="A0A1Y2F6L4"/>
<evidence type="ECO:0000313" key="2">
    <source>
        <dbReference type="Proteomes" id="UP000193685"/>
    </source>
</evidence>
<dbReference type="RefSeq" id="XP_040723903.1">
    <property type="nucleotide sequence ID" value="XM_040871437.1"/>
</dbReference>
<dbReference type="EMBL" id="MCFI01000015">
    <property type="protein sequence ID" value="ORY79532.1"/>
    <property type="molecule type" value="Genomic_DNA"/>
</dbReference>
<dbReference type="GeneID" id="63788036"/>
<dbReference type="InterPro" id="IPR037653">
    <property type="entry name" value="Cbp6"/>
</dbReference>
<dbReference type="Pfam" id="PF20180">
    <property type="entry name" value="UQCC2_CBP6"/>
    <property type="match status" value="1"/>
</dbReference>
<accession>A0A1Y2F6L4</accession>
<dbReference type="PANTHER" id="PTHR28250">
    <property type="entry name" value="CYTOCHROME B PRE-MRNA-PROCESSING PROTEIN 6"/>
    <property type="match status" value="1"/>
</dbReference>
<dbReference type="GO" id="GO:0034551">
    <property type="term" value="P:mitochondrial respiratory chain complex III assembly"/>
    <property type="evidence" value="ECO:0007669"/>
    <property type="project" value="TreeGrafter"/>
</dbReference>
<dbReference type="PANTHER" id="PTHR28250:SF1">
    <property type="entry name" value="CYTOCHROME B PRE-MRNA-PROCESSING PROTEIN 6"/>
    <property type="match status" value="1"/>
</dbReference>
<name>A0A1Y2F6L4_PROLT</name>
<reference evidence="1 2" key="1">
    <citation type="submission" date="2016-07" db="EMBL/GenBank/DDBJ databases">
        <title>Pervasive Adenine N6-methylation of Active Genes in Fungi.</title>
        <authorList>
            <consortium name="DOE Joint Genome Institute"/>
            <person name="Mondo S.J."/>
            <person name="Dannebaum R.O."/>
            <person name="Kuo R.C."/>
            <person name="Labutti K."/>
            <person name="Haridas S."/>
            <person name="Kuo A."/>
            <person name="Salamov A."/>
            <person name="Ahrendt S.R."/>
            <person name="Lipzen A."/>
            <person name="Sullivan W."/>
            <person name="Andreopoulos W.B."/>
            <person name="Clum A."/>
            <person name="Lindquist E."/>
            <person name="Daum C."/>
            <person name="Ramamoorthy G.K."/>
            <person name="Gryganskyi A."/>
            <person name="Culley D."/>
            <person name="Magnuson J.K."/>
            <person name="James T.Y."/>
            <person name="O'Malley M.A."/>
            <person name="Stajich J.E."/>
            <person name="Spatafora J.W."/>
            <person name="Visel A."/>
            <person name="Grigoriev I.V."/>
        </authorList>
    </citation>
    <scope>NUCLEOTIDE SEQUENCE [LARGE SCALE GENOMIC DNA]</scope>
    <source>
        <strain evidence="1 2">12-1054</strain>
    </source>
</reference>